<dbReference type="EMBL" id="CP019239">
    <property type="protein sequence ID" value="APW41218.1"/>
    <property type="molecule type" value="Genomic_DNA"/>
</dbReference>
<dbReference type="PANTHER" id="PTHR42928:SF5">
    <property type="entry name" value="BLR1237 PROTEIN"/>
    <property type="match status" value="1"/>
</dbReference>
<organism evidence="3 4">
    <name type="scientific">Rhodoferax saidenbachensis</name>
    <dbReference type="NCBI Taxonomy" id="1484693"/>
    <lineage>
        <taxon>Bacteria</taxon>
        <taxon>Pseudomonadati</taxon>
        <taxon>Pseudomonadota</taxon>
        <taxon>Betaproteobacteria</taxon>
        <taxon>Burkholderiales</taxon>
        <taxon>Comamonadaceae</taxon>
        <taxon>Rhodoferax</taxon>
    </lineage>
</organism>
<dbReference type="InterPro" id="IPR005064">
    <property type="entry name" value="BUG"/>
</dbReference>
<comment type="similarity">
    <text evidence="1">Belongs to the UPF0065 (bug) family.</text>
</comment>
<dbReference type="Pfam" id="PF03401">
    <property type="entry name" value="TctC"/>
    <property type="match status" value="1"/>
</dbReference>
<dbReference type="eggNOG" id="COG3181">
    <property type="taxonomic scope" value="Bacteria"/>
</dbReference>
<evidence type="ECO:0000256" key="1">
    <source>
        <dbReference type="ARBA" id="ARBA00006987"/>
    </source>
</evidence>
<proteinExistence type="inferred from homology"/>
<dbReference type="RefSeq" id="WP_029708006.1">
    <property type="nucleotide sequence ID" value="NZ_CP019239.1"/>
</dbReference>
<dbReference type="STRING" id="1484693.RS694_00770"/>
<evidence type="ECO:0000256" key="2">
    <source>
        <dbReference type="SAM" id="SignalP"/>
    </source>
</evidence>
<dbReference type="Proteomes" id="UP000186110">
    <property type="component" value="Chromosome"/>
</dbReference>
<dbReference type="CDD" id="cd13578">
    <property type="entry name" value="PBP2_Bug27"/>
    <property type="match status" value="1"/>
</dbReference>
<dbReference type="SUPFAM" id="SSF53850">
    <property type="entry name" value="Periplasmic binding protein-like II"/>
    <property type="match status" value="1"/>
</dbReference>
<keyword evidence="4" id="KW-1185">Reference proteome</keyword>
<evidence type="ECO:0000313" key="4">
    <source>
        <dbReference type="Proteomes" id="UP000186110"/>
    </source>
</evidence>
<dbReference type="InterPro" id="IPR042100">
    <property type="entry name" value="Bug_dom1"/>
</dbReference>
<keyword evidence="2" id="KW-0732">Signal</keyword>
<reference evidence="3 4" key="1">
    <citation type="submission" date="2017-01" db="EMBL/GenBank/DDBJ databases">
        <authorList>
            <person name="Mah S.A."/>
            <person name="Swanson W.J."/>
            <person name="Moy G.W."/>
            <person name="Vacquier V.D."/>
        </authorList>
    </citation>
    <scope>NUCLEOTIDE SEQUENCE [LARGE SCALE GENOMIC DNA]</scope>
    <source>
        <strain evidence="3 4">DSM 22694</strain>
    </source>
</reference>
<protein>
    <submittedName>
        <fullName evidence="3">ABC transporter substrate-binding protein</fullName>
    </submittedName>
</protein>
<accession>A0A1P8K5E0</accession>
<evidence type="ECO:0000313" key="3">
    <source>
        <dbReference type="EMBL" id="APW41218.1"/>
    </source>
</evidence>
<dbReference type="AlphaFoldDB" id="A0A1P8K5E0"/>
<dbReference type="PIRSF" id="PIRSF017082">
    <property type="entry name" value="YflP"/>
    <property type="match status" value="1"/>
</dbReference>
<feature type="chain" id="PRO_5010184363" evidence="2">
    <location>
        <begin position="27"/>
        <end position="328"/>
    </location>
</feature>
<dbReference type="PANTHER" id="PTHR42928">
    <property type="entry name" value="TRICARBOXYLATE-BINDING PROTEIN"/>
    <property type="match status" value="1"/>
</dbReference>
<dbReference type="KEGG" id="rsb:RS694_00770"/>
<feature type="signal peptide" evidence="2">
    <location>
        <begin position="1"/>
        <end position="26"/>
    </location>
</feature>
<name>A0A1P8K5E0_9BURK</name>
<dbReference type="Gene3D" id="3.40.190.10">
    <property type="entry name" value="Periplasmic binding protein-like II"/>
    <property type="match status" value="1"/>
</dbReference>
<gene>
    <name evidence="3" type="ORF">RS694_00770</name>
</gene>
<sequence length="328" mass="33732">MNTTRNPLIACVVGLAIAAFGNAALAQTAPWPTKPIRLVVTFPAGGSSDAAARIVAPKLAERLGQAVIVDNKPGAGGGIGLDIVAKSPADGYTIVLASAGGLTANPSLYPNLPYNPTRDFAPITLFGTSPFVLVANPSLPANNAKEVIALAKTQVGKLSYASGGSGTAMHLSGELLKSISGSYILHVPYRGTAPAVMAVMSGETSLAIADIASIQPLLKSGRFKVIGVLGKERSALAPDMPTLAESGVPGYDSSGWFGILAPAGTPPAVLTRLNTEITAVLRLPEIRERFAAAALEPLPSTPDYMAQLMRTEAVKWAKVIKDSGAKVD</sequence>
<dbReference type="Gene3D" id="3.40.190.150">
    <property type="entry name" value="Bordetella uptake gene, domain 1"/>
    <property type="match status" value="1"/>
</dbReference>